<feature type="transmembrane region" description="Helical" evidence="2">
    <location>
        <begin position="73"/>
        <end position="94"/>
    </location>
</feature>
<feature type="transmembrane region" description="Helical" evidence="2">
    <location>
        <begin position="648"/>
        <end position="668"/>
    </location>
</feature>
<feature type="transmembrane region" description="Helical" evidence="2">
    <location>
        <begin position="291"/>
        <end position="307"/>
    </location>
</feature>
<dbReference type="Pfam" id="PF01564">
    <property type="entry name" value="Spermine_synth"/>
    <property type="match status" value="1"/>
</dbReference>
<dbReference type="PANTHER" id="PTHR43317:SF1">
    <property type="entry name" value="THERMOSPERMINE SYNTHASE ACAULIS5"/>
    <property type="match status" value="1"/>
</dbReference>
<dbReference type="CDD" id="cd02440">
    <property type="entry name" value="AdoMet_MTases"/>
    <property type="match status" value="1"/>
</dbReference>
<feature type="transmembrane region" description="Helical" evidence="2">
    <location>
        <begin position="623"/>
        <end position="641"/>
    </location>
</feature>
<feature type="transmembrane region" description="Helical" evidence="2">
    <location>
        <begin position="708"/>
        <end position="727"/>
    </location>
</feature>
<protein>
    <recommendedName>
        <fullName evidence="4">Spermidine synthase</fullName>
    </recommendedName>
</protein>
<keyword evidence="1" id="KW-0620">Polyamine biosynthesis</keyword>
<name>A0A3B0UHU0_9ZZZZ</name>
<feature type="transmembrane region" description="Helical" evidence="2">
    <location>
        <begin position="802"/>
        <end position="820"/>
    </location>
</feature>
<feature type="transmembrane region" description="Helical" evidence="2">
    <location>
        <begin position="126"/>
        <end position="145"/>
    </location>
</feature>
<organism evidence="3">
    <name type="scientific">hydrothermal vent metagenome</name>
    <dbReference type="NCBI Taxonomy" id="652676"/>
    <lineage>
        <taxon>unclassified sequences</taxon>
        <taxon>metagenomes</taxon>
        <taxon>ecological metagenomes</taxon>
    </lineage>
</organism>
<feature type="transmembrane region" description="Helical" evidence="2">
    <location>
        <begin position="157"/>
        <end position="177"/>
    </location>
</feature>
<accession>A0A3B0UHU0</accession>
<keyword evidence="2" id="KW-0472">Membrane</keyword>
<evidence type="ECO:0008006" key="4">
    <source>
        <dbReference type="Google" id="ProtNLM"/>
    </source>
</evidence>
<feature type="transmembrane region" description="Helical" evidence="2">
    <location>
        <begin position="739"/>
        <end position="765"/>
    </location>
</feature>
<dbReference type="SUPFAM" id="SSF53335">
    <property type="entry name" value="S-adenosyl-L-methionine-dependent methyltransferases"/>
    <property type="match status" value="1"/>
</dbReference>
<feature type="transmembrane region" description="Helical" evidence="2">
    <location>
        <begin position="189"/>
        <end position="215"/>
    </location>
</feature>
<keyword evidence="2" id="KW-1133">Transmembrane helix</keyword>
<evidence type="ECO:0000313" key="3">
    <source>
        <dbReference type="EMBL" id="VAW24079.1"/>
    </source>
</evidence>
<gene>
    <name evidence="3" type="ORF">MNBD_BACTEROID01-2737</name>
</gene>
<feature type="transmembrane region" description="Helical" evidence="2">
    <location>
        <begin position="777"/>
        <end position="796"/>
    </location>
</feature>
<feature type="transmembrane region" description="Helical" evidence="2">
    <location>
        <begin position="39"/>
        <end position="61"/>
    </location>
</feature>
<dbReference type="EMBL" id="UOEP01000204">
    <property type="protein sequence ID" value="VAW24079.1"/>
    <property type="molecule type" value="Genomic_DNA"/>
</dbReference>
<dbReference type="PANTHER" id="PTHR43317">
    <property type="entry name" value="THERMOSPERMINE SYNTHASE ACAULIS5"/>
    <property type="match status" value="1"/>
</dbReference>
<reference evidence="3" key="1">
    <citation type="submission" date="2018-06" db="EMBL/GenBank/DDBJ databases">
        <authorList>
            <person name="Zhirakovskaya E."/>
        </authorList>
    </citation>
    <scope>NUCLEOTIDE SEQUENCE</scope>
</reference>
<feature type="transmembrane region" description="Helical" evidence="2">
    <location>
        <begin position="674"/>
        <end position="696"/>
    </location>
</feature>
<feature type="transmembrane region" description="Helical" evidence="2">
    <location>
        <begin position="314"/>
        <end position="336"/>
    </location>
</feature>
<dbReference type="GO" id="GO:0006596">
    <property type="term" value="P:polyamine biosynthetic process"/>
    <property type="evidence" value="ECO:0007669"/>
    <property type="project" value="UniProtKB-KW"/>
</dbReference>
<evidence type="ECO:0000256" key="2">
    <source>
        <dbReference type="SAM" id="Phobius"/>
    </source>
</evidence>
<feature type="transmembrane region" description="Helical" evidence="2">
    <location>
        <begin position="221"/>
        <end position="251"/>
    </location>
</feature>
<dbReference type="InterPro" id="IPR029063">
    <property type="entry name" value="SAM-dependent_MTases_sf"/>
</dbReference>
<dbReference type="AlphaFoldDB" id="A0A3B0UHU0"/>
<sequence>MKQPYLVIPVVTIVLLLYLASFALYSLKIMPKATHRKIWNTLLLVTFLITMLLGLLLAVQVNYKLDIPWIKKILVWHVNFGIGMSLAGIFHLLWNWDFYRKLFLNKRTIQKAAVWQDAFFRDKKKGFVLAVLLGFSAMTVQIVMIRELMALFGGNELVIGVVLFNWLLLTGAGAWLGRSSRGIIDARKYAFYGFLGLGILPPILLFVLHLSYHFFYAKGVAISITAITIHSLLVLLPFCLLSGFLFTFLSHSASLKKNETERIYMFENIGSIAGGVLFSFILVYFLNAFEVFAILILVLLFIFSMAFRLKGKTLLTVALIAIIVAVPTFIFNPGLYVQKLYFGQEKIVFAKETTQGKLAITSRDGQLNLYENNILIFSENNITAREEAVHYAMSNHPHPNNVLLISGGITGLSEEIEKYPVGRIDYLEPVKEVFQLGSHLNAPQENSKIHPFAGDARLFLQKTRTLYDVAIINISGPYNAMLCRYYNWEFFKQLKQKLAPGGIISTSLNGISNYAGELDIKLNSILYNTLKQVFQYVEIIPGERNYFLASDFVLRTDFTRLVEEKGIPTEYVNRYFIDDNLLAGRSRQLVSQLDSKPGISKDLFPKAYLVQEQLFQSLFGTKLTSYWPVLVLLIFPLLFLLKGSSTQTGVFAAGFASASTEFALLLIFQSTYGYVYHALGILVSCFMAGLALAAWLRGKIFSNPQLRHFRILMVSVLVLQLFLGLFFSQVKNLSSSPIMIWAVIVIFMVAEGFLTGLVFAVAVQLRKGDTALIASTTYAADIWGAALGALLSSVVLVPSLGVVPMLWVTAGIVGISIIMIRGKVS</sequence>
<feature type="transmembrane region" description="Helical" evidence="2">
    <location>
        <begin position="263"/>
        <end position="285"/>
    </location>
</feature>
<evidence type="ECO:0000256" key="1">
    <source>
        <dbReference type="ARBA" id="ARBA00023115"/>
    </source>
</evidence>
<dbReference type="Gene3D" id="3.40.50.150">
    <property type="entry name" value="Vaccinia Virus protein VP39"/>
    <property type="match status" value="1"/>
</dbReference>
<feature type="transmembrane region" description="Helical" evidence="2">
    <location>
        <begin position="6"/>
        <end position="27"/>
    </location>
</feature>
<proteinExistence type="predicted"/>
<keyword evidence="2" id="KW-0812">Transmembrane</keyword>